<dbReference type="Pfam" id="PF07714">
    <property type="entry name" value="PK_Tyr_Ser-Thr"/>
    <property type="match status" value="1"/>
</dbReference>
<keyword evidence="10" id="KW-0472">Membrane</keyword>
<comment type="function">
    <text evidence="11">May be involved in plant defense signaling.</text>
</comment>
<protein>
    <recommendedName>
        <fullName evidence="3">non-specific serine/threonine protein kinase</fullName>
        <ecNumber evidence="3">2.7.11.1</ecNumber>
    </recommendedName>
</protein>
<sequence>MIEKTSERVTYLHGDLDLTIIDARYFPYVDLIGGGGEAGGNYGDGGEGRFGVAEEMGEVGVPGDGFFFSQDMTEKKILTWKCIIPGCYKSTTDPESRLRQPVLKQTPSLQQRLSISDISNDLSSALFADDLSNPLISLNLHVFSLAELGVVTRNFSWSSVIGEGGFGPVFKGFVGDKVRPGLKAQPVAVKLLDLDGLQGHKEWLAEIVFLGQLRHPNLVKLIGYCCEDEHRLLVYEYMAGGSLENQLFRSYSTPLSWSKRMKIAVGAAKGLAFLHEADHKPVIFRDFKTSNILLDSDYTAKLSDFGLAKDGPEGKDTHITTLIIGTQGYAAPEYIMTGCLTTKSDVYSFGVVLLELLTGKRCIDNTCPSREQKLVEWAKPRLKDPRKLDGIIDPMMEGQYSIRGARRAAALAYSCLSHNPKRRPRMSDVVVILEGLQDFDEGLVVRPFVYVAPNEEDGNSSIKSMITS</sequence>
<evidence type="ECO:0000256" key="3">
    <source>
        <dbReference type="ARBA" id="ARBA00012513"/>
    </source>
</evidence>
<keyword evidence="7" id="KW-0547">Nucleotide-binding</keyword>
<dbReference type="OrthoDB" id="4062651at2759"/>
<dbReference type="GO" id="GO:0005886">
    <property type="term" value="C:plasma membrane"/>
    <property type="evidence" value="ECO:0007669"/>
    <property type="project" value="UniProtKB-SubCell"/>
</dbReference>
<evidence type="ECO:0000256" key="6">
    <source>
        <dbReference type="ARBA" id="ARBA00022679"/>
    </source>
</evidence>
<dbReference type="SUPFAM" id="SSF56112">
    <property type="entry name" value="Protein kinase-like (PK-like)"/>
    <property type="match status" value="1"/>
</dbReference>
<evidence type="ECO:0000256" key="2">
    <source>
        <dbReference type="ARBA" id="ARBA00008684"/>
    </source>
</evidence>
<dbReference type="EC" id="2.7.11.1" evidence="3"/>
<reference evidence="13 14" key="1">
    <citation type="submission" date="2019-09" db="EMBL/GenBank/DDBJ databases">
        <authorList>
            <person name="Ou C."/>
        </authorList>
    </citation>
    <scope>NUCLEOTIDE SEQUENCE [LARGE SCALE GENOMIC DNA]</scope>
    <source>
        <strain evidence="13">S2</strain>
        <tissue evidence="13">Leaf</tissue>
    </source>
</reference>
<dbReference type="InterPro" id="IPR011009">
    <property type="entry name" value="Kinase-like_dom_sf"/>
</dbReference>
<comment type="similarity">
    <text evidence="2">Belongs to the protein kinase superfamily. Ser/Thr protein kinase family.</text>
</comment>
<evidence type="ECO:0000256" key="4">
    <source>
        <dbReference type="ARBA" id="ARBA00022475"/>
    </source>
</evidence>
<keyword evidence="9" id="KW-0067">ATP-binding</keyword>
<feature type="domain" description="Protein kinase" evidence="12">
    <location>
        <begin position="155"/>
        <end position="449"/>
    </location>
</feature>
<name>A0A5N5HIY1_9ROSA</name>
<proteinExistence type="inferred from homology"/>
<dbReference type="EMBL" id="SMOL01000148">
    <property type="protein sequence ID" value="KAB2627795.1"/>
    <property type="molecule type" value="Genomic_DNA"/>
</dbReference>
<evidence type="ECO:0000256" key="7">
    <source>
        <dbReference type="ARBA" id="ARBA00022741"/>
    </source>
</evidence>
<evidence type="ECO:0000313" key="13">
    <source>
        <dbReference type="EMBL" id="KAB2627795.1"/>
    </source>
</evidence>
<comment type="caution">
    <text evidence="13">The sequence shown here is derived from an EMBL/GenBank/DDBJ whole genome shotgun (WGS) entry which is preliminary data.</text>
</comment>
<dbReference type="PANTHER" id="PTHR45621">
    <property type="entry name" value="OS01G0588500 PROTEIN-RELATED"/>
    <property type="match status" value="1"/>
</dbReference>
<dbReference type="FunFam" id="3.30.200.20:FF:000228">
    <property type="entry name" value="Serine/threonine-protein kinase BIK1"/>
    <property type="match status" value="1"/>
</dbReference>
<organism evidence="13 14">
    <name type="scientific">Pyrus ussuriensis x Pyrus communis</name>
    <dbReference type="NCBI Taxonomy" id="2448454"/>
    <lineage>
        <taxon>Eukaryota</taxon>
        <taxon>Viridiplantae</taxon>
        <taxon>Streptophyta</taxon>
        <taxon>Embryophyta</taxon>
        <taxon>Tracheophyta</taxon>
        <taxon>Spermatophyta</taxon>
        <taxon>Magnoliopsida</taxon>
        <taxon>eudicotyledons</taxon>
        <taxon>Gunneridae</taxon>
        <taxon>Pentapetalae</taxon>
        <taxon>rosids</taxon>
        <taxon>fabids</taxon>
        <taxon>Rosales</taxon>
        <taxon>Rosaceae</taxon>
        <taxon>Amygdaloideae</taxon>
        <taxon>Maleae</taxon>
        <taxon>Pyrus</taxon>
    </lineage>
</organism>
<evidence type="ECO:0000256" key="9">
    <source>
        <dbReference type="ARBA" id="ARBA00022840"/>
    </source>
</evidence>
<dbReference type="Gene3D" id="1.10.510.10">
    <property type="entry name" value="Transferase(Phosphotransferase) domain 1"/>
    <property type="match status" value="1"/>
</dbReference>
<dbReference type="CDD" id="cd14066">
    <property type="entry name" value="STKc_IRAK"/>
    <property type="match status" value="1"/>
</dbReference>
<dbReference type="GO" id="GO:0004674">
    <property type="term" value="F:protein serine/threonine kinase activity"/>
    <property type="evidence" value="ECO:0007669"/>
    <property type="project" value="UniProtKB-KW"/>
</dbReference>
<evidence type="ECO:0000259" key="12">
    <source>
        <dbReference type="PROSITE" id="PS50011"/>
    </source>
</evidence>
<keyword evidence="14" id="KW-1185">Reference proteome</keyword>
<evidence type="ECO:0000256" key="1">
    <source>
        <dbReference type="ARBA" id="ARBA00004236"/>
    </source>
</evidence>
<keyword evidence="4" id="KW-1003">Cell membrane</keyword>
<evidence type="ECO:0000256" key="8">
    <source>
        <dbReference type="ARBA" id="ARBA00022777"/>
    </source>
</evidence>
<keyword evidence="6" id="KW-0808">Transferase</keyword>
<keyword evidence="8 13" id="KW-0418">Kinase</keyword>
<dbReference type="FunFam" id="1.10.510.10:FF:000032">
    <property type="entry name" value="Serine/threonine-protein kinase PBS1"/>
    <property type="match status" value="1"/>
</dbReference>
<dbReference type="AlphaFoldDB" id="A0A5N5HIY1"/>
<accession>A0A5N5HIY1</accession>
<gene>
    <name evidence="13" type="ORF">D8674_032590</name>
</gene>
<evidence type="ECO:0000256" key="5">
    <source>
        <dbReference type="ARBA" id="ARBA00022527"/>
    </source>
</evidence>
<reference evidence="13 14" key="3">
    <citation type="submission" date="2019-11" db="EMBL/GenBank/DDBJ databases">
        <title>A de novo genome assembly of a pear dwarfing rootstock.</title>
        <authorList>
            <person name="Wang F."/>
            <person name="Wang J."/>
            <person name="Li S."/>
            <person name="Zhang Y."/>
            <person name="Fang M."/>
            <person name="Ma L."/>
            <person name="Zhao Y."/>
            <person name="Jiang S."/>
        </authorList>
    </citation>
    <scope>NUCLEOTIDE SEQUENCE [LARGE SCALE GENOMIC DNA]</scope>
    <source>
        <strain evidence="13">S2</strain>
        <tissue evidence="13">Leaf</tissue>
    </source>
</reference>
<evidence type="ECO:0000256" key="10">
    <source>
        <dbReference type="ARBA" id="ARBA00023136"/>
    </source>
</evidence>
<dbReference type="Gene3D" id="3.30.200.20">
    <property type="entry name" value="Phosphorylase Kinase, domain 1"/>
    <property type="match status" value="1"/>
</dbReference>
<dbReference type="GO" id="GO:0005524">
    <property type="term" value="F:ATP binding"/>
    <property type="evidence" value="ECO:0007669"/>
    <property type="project" value="UniProtKB-KW"/>
</dbReference>
<evidence type="ECO:0000313" key="14">
    <source>
        <dbReference type="Proteomes" id="UP000327157"/>
    </source>
</evidence>
<comment type="subcellular location">
    <subcellularLocation>
        <location evidence="1">Cell membrane</location>
    </subcellularLocation>
</comment>
<dbReference type="PROSITE" id="PS50011">
    <property type="entry name" value="PROTEIN_KINASE_DOM"/>
    <property type="match status" value="1"/>
</dbReference>
<keyword evidence="5" id="KW-0723">Serine/threonine-protein kinase</keyword>
<dbReference type="InterPro" id="IPR000719">
    <property type="entry name" value="Prot_kinase_dom"/>
</dbReference>
<dbReference type="InterPro" id="IPR050823">
    <property type="entry name" value="Plant_Ser_Thr_Prot_Kinase"/>
</dbReference>
<dbReference type="InterPro" id="IPR001245">
    <property type="entry name" value="Ser-Thr/Tyr_kinase_cat_dom"/>
</dbReference>
<dbReference type="Proteomes" id="UP000327157">
    <property type="component" value="Chromosome 8"/>
</dbReference>
<reference evidence="14" key="2">
    <citation type="submission" date="2019-10" db="EMBL/GenBank/DDBJ databases">
        <title>A de novo genome assembly of a pear dwarfing rootstock.</title>
        <authorList>
            <person name="Wang F."/>
            <person name="Wang J."/>
            <person name="Li S."/>
            <person name="Zhang Y."/>
            <person name="Fang M."/>
            <person name="Ma L."/>
            <person name="Zhao Y."/>
            <person name="Jiang S."/>
        </authorList>
    </citation>
    <scope>NUCLEOTIDE SEQUENCE [LARGE SCALE GENOMIC DNA]</scope>
</reference>
<evidence type="ECO:0000256" key="11">
    <source>
        <dbReference type="ARBA" id="ARBA00054261"/>
    </source>
</evidence>